<dbReference type="GO" id="GO:0020037">
    <property type="term" value="F:heme binding"/>
    <property type="evidence" value="ECO:0007669"/>
    <property type="project" value="InterPro"/>
</dbReference>
<dbReference type="InterPro" id="IPR010255">
    <property type="entry name" value="Haem_peroxidase_sf"/>
</dbReference>
<keyword evidence="2" id="KW-1185">Reference proteome</keyword>
<dbReference type="Proteomes" id="UP001152888">
    <property type="component" value="Unassembled WGS sequence"/>
</dbReference>
<dbReference type="AlphaFoldDB" id="A0A9P0M123"/>
<reference evidence="1" key="1">
    <citation type="submission" date="2022-03" db="EMBL/GenBank/DDBJ databases">
        <authorList>
            <person name="Sayadi A."/>
        </authorList>
    </citation>
    <scope>NUCLEOTIDE SEQUENCE</scope>
</reference>
<dbReference type="OrthoDB" id="823504at2759"/>
<evidence type="ECO:0000313" key="2">
    <source>
        <dbReference type="Proteomes" id="UP001152888"/>
    </source>
</evidence>
<dbReference type="InterPro" id="IPR019791">
    <property type="entry name" value="Haem_peroxidase_animal"/>
</dbReference>
<organism evidence="1 2">
    <name type="scientific">Acanthoscelides obtectus</name>
    <name type="common">Bean weevil</name>
    <name type="synonym">Bruchus obtectus</name>
    <dbReference type="NCBI Taxonomy" id="200917"/>
    <lineage>
        <taxon>Eukaryota</taxon>
        <taxon>Metazoa</taxon>
        <taxon>Ecdysozoa</taxon>
        <taxon>Arthropoda</taxon>
        <taxon>Hexapoda</taxon>
        <taxon>Insecta</taxon>
        <taxon>Pterygota</taxon>
        <taxon>Neoptera</taxon>
        <taxon>Endopterygota</taxon>
        <taxon>Coleoptera</taxon>
        <taxon>Polyphaga</taxon>
        <taxon>Cucujiformia</taxon>
        <taxon>Chrysomeloidea</taxon>
        <taxon>Chrysomelidae</taxon>
        <taxon>Bruchinae</taxon>
        <taxon>Bruchini</taxon>
        <taxon>Acanthoscelides</taxon>
    </lineage>
</organism>
<dbReference type="SUPFAM" id="SSF48113">
    <property type="entry name" value="Heme-dependent peroxidases"/>
    <property type="match status" value="1"/>
</dbReference>
<comment type="caution">
    <text evidence="1">The sequence shown here is derived from an EMBL/GenBank/DDBJ whole genome shotgun (WGS) entry which is preliminary data.</text>
</comment>
<dbReference type="InterPro" id="IPR037120">
    <property type="entry name" value="Haem_peroxidase_sf_animal"/>
</dbReference>
<protein>
    <submittedName>
        <fullName evidence="1">Uncharacterized protein</fullName>
    </submittedName>
</protein>
<dbReference type="EMBL" id="CAKOFQ010007911">
    <property type="protein sequence ID" value="CAH2009740.1"/>
    <property type="molecule type" value="Genomic_DNA"/>
</dbReference>
<dbReference type="GO" id="GO:0004601">
    <property type="term" value="F:peroxidase activity"/>
    <property type="evidence" value="ECO:0007669"/>
    <property type="project" value="InterPro"/>
</dbReference>
<proteinExistence type="predicted"/>
<dbReference type="GO" id="GO:0006979">
    <property type="term" value="P:response to oxidative stress"/>
    <property type="evidence" value="ECO:0007669"/>
    <property type="project" value="InterPro"/>
</dbReference>
<sequence length="65" mass="7423">MARIVCDNADGLSLGMVQPEVFKVPSTWNQPIDCKSNIIPSIDLSKWRSIPTYTDYDDYDNILMQ</sequence>
<accession>A0A9P0M123</accession>
<evidence type="ECO:0000313" key="1">
    <source>
        <dbReference type="EMBL" id="CAH2009740.1"/>
    </source>
</evidence>
<dbReference type="Gene3D" id="1.10.640.10">
    <property type="entry name" value="Haem peroxidase domain superfamily, animal type"/>
    <property type="match status" value="1"/>
</dbReference>
<gene>
    <name evidence="1" type="ORF">ACAOBT_LOCUS31086</name>
</gene>
<dbReference type="PROSITE" id="PS50292">
    <property type="entry name" value="PEROXIDASE_3"/>
    <property type="match status" value="1"/>
</dbReference>
<name>A0A9P0M123_ACAOB</name>